<organism evidence="1">
    <name type="scientific">marine metagenome</name>
    <dbReference type="NCBI Taxonomy" id="408172"/>
    <lineage>
        <taxon>unclassified sequences</taxon>
        <taxon>metagenomes</taxon>
        <taxon>ecological metagenomes</taxon>
    </lineage>
</organism>
<sequence>MKSQLITTITAVLLVGCATSKSLNLSSISIGMDKQKVITLKGEPFRVAAIDGLEYFIYRGIDLNRLLDGNGTFEAFIRFKDGKVEAYGRLGDFDSTKHKELLIKKDERK</sequence>
<dbReference type="EMBL" id="UINC01136456">
    <property type="protein sequence ID" value="SVD21236.1"/>
    <property type="molecule type" value="Genomic_DNA"/>
</dbReference>
<accession>A0A382TGQ0</accession>
<dbReference type="PROSITE" id="PS51257">
    <property type="entry name" value="PROKAR_LIPOPROTEIN"/>
    <property type="match status" value="1"/>
</dbReference>
<name>A0A382TGQ0_9ZZZZ</name>
<evidence type="ECO:0000313" key="1">
    <source>
        <dbReference type="EMBL" id="SVD21236.1"/>
    </source>
</evidence>
<reference evidence="1" key="1">
    <citation type="submission" date="2018-05" db="EMBL/GenBank/DDBJ databases">
        <authorList>
            <person name="Lanie J.A."/>
            <person name="Ng W.-L."/>
            <person name="Kazmierczak K.M."/>
            <person name="Andrzejewski T.M."/>
            <person name="Davidsen T.M."/>
            <person name="Wayne K.J."/>
            <person name="Tettelin H."/>
            <person name="Glass J.I."/>
            <person name="Rusch D."/>
            <person name="Podicherti R."/>
            <person name="Tsui H.-C.T."/>
            <person name="Winkler M.E."/>
        </authorList>
    </citation>
    <scope>NUCLEOTIDE SEQUENCE</scope>
</reference>
<gene>
    <name evidence="1" type="ORF">METZ01_LOCUS374090</name>
</gene>
<evidence type="ECO:0008006" key="2">
    <source>
        <dbReference type="Google" id="ProtNLM"/>
    </source>
</evidence>
<proteinExistence type="predicted"/>
<dbReference type="AlphaFoldDB" id="A0A382TGQ0"/>
<protein>
    <recommendedName>
        <fullName evidence="2">Lipoprotein</fullName>
    </recommendedName>
</protein>